<keyword evidence="2" id="KW-0472">Membrane</keyword>
<evidence type="ECO:0000256" key="1">
    <source>
        <dbReference type="SAM" id="MobiDB-lite"/>
    </source>
</evidence>
<evidence type="ECO:0000313" key="3">
    <source>
        <dbReference type="EMBL" id="QLK25176.1"/>
    </source>
</evidence>
<keyword evidence="2" id="KW-0812">Transmembrane</keyword>
<evidence type="ECO:0000313" key="4">
    <source>
        <dbReference type="Proteomes" id="UP000510869"/>
    </source>
</evidence>
<sequence>MSSKSKPNLRSTDEFRAFLAVFLVAVVGVATIGLPVVFGGPATTVEATEPAPEFKSYDSVAQAESELGAADDIYLGENGSAVLRYDDETDVNKFEAGMDVSEGLVHMLVVDDYENSEGELESANFSAILDQQGLSGSGSLIMQQPEDLQDLSIDVSGEVSEDTNEFDATASGTFDSEAETTGAVSTSGSVAVTADRLETSGDVSVEMSDMGGAESDMYLDATVEEQTDGYEVAVSQKQTVDEGDASRWETRKQAKQTLQRQYGTYAALLGGDSTVSLTNYDFEEGPNGKSQLEIDFTIEYTGVDNGIEEQLTDQLANDPSTDLSRSDAEEIATSVTDLEIETISFTVDASDSSVDANWDVSIANYDELTFAMFDLAEATDTDDQLPEDQLEDARAAIEAQQAAGLETELTWDGSIEQTSSETMTFDATLASNTENWDAYIDELESRDIEPPNDVTFELTATTDGDQLAVDGEFELEGEDLVGQAIKSVTQSAQTGPSGSTMSADADQFVSALAESELEIARIDAGLEDGTVRVEGGAKFEDMSKLTDTVSESMAISGMATEQNGETVSTYVYVDEMADIDTSSATKSDLEHLDVVDSETTVHQAGEWDDEFPEIDTDEMSEFLTAQDNEETSENEDEDEDDSDSVPGFGIGIGLASIAGLLTALVLRRQT</sequence>
<keyword evidence="4" id="KW-1185">Reference proteome</keyword>
<reference evidence="3 4" key="1">
    <citation type="submission" date="2020-07" db="EMBL/GenBank/DDBJ databases">
        <title>Natrinema (YPL30) sp. nov. and Haloterrigena xxxxxx (YPL8) sp. nov., isolated from a salt mine.</title>
        <authorList>
            <person name="Cui H."/>
        </authorList>
    </citation>
    <scope>NUCLEOTIDE SEQUENCE [LARGE SCALE GENOMIC DNA]</scope>
    <source>
        <strain evidence="3 4">YPL13</strain>
    </source>
</reference>
<dbReference type="OrthoDB" id="169813at2157"/>
<evidence type="ECO:0000256" key="2">
    <source>
        <dbReference type="SAM" id="Phobius"/>
    </source>
</evidence>
<keyword evidence="2" id="KW-1133">Transmembrane helix</keyword>
<protein>
    <recommendedName>
        <fullName evidence="5">PGF-CTERM sorting domain-containing protein</fullName>
    </recommendedName>
</protein>
<accession>A0A7D6CNK7</accession>
<dbReference type="AlphaFoldDB" id="A0A7D6CNK7"/>
<feature type="region of interest" description="Disordered" evidence="1">
    <location>
        <begin position="627"/>
        <end position="647"/>
    </location>
</feature>
<feature type="transmembrane region" description="Helical" evidence="2">
    <location>
        <begin position="645"/>
        <end position="666"/>
    </location>
</feature>
<proteinExistence type="predicted"/>
<organism evidence="3 4">
    <name type="scientific">Natrinema zhouii</name>
    <dbReference type="NCBI Taxonomy" id="1710539"/>
    <lineage>
        <taxon>Archaea</taxon>
        <taxon>Methanobacteriati</taxon>
        <taxon>Methanobacteriota</taxon>
        <taxon>Stenosarchaea group</taxon>
        <taxon>Halobacteria</taxon>
        <taxon>Halobacteriales</taxon>
        <taxon>Natrialbaceae</taxon>
        <taxon>Natrinema</taxon>
    </lineage>
</organism>
<dbReference type="GeneID" id="56144318"/>
<evidence type="ECO:0008006" key="5">
    <source>
        <dbReference type="Google" id="ProtNLM"/>
    </source>
</evidence>
<dbReference type="EMBL" id="CP059154">
    <property type="protein sequence ID" value="QLK25176.1"/>
    <property type="molecule type" value="Genomic_DNA"/>
</dbReference>
<dbReference type="RefSeq" id="WP_180840366.1">
    <property type="nucleotide sequence ID" value="NZ_CP059154.1"/>
</dbReference>
<feature type="compositionally biased region" description="Acidic residues" evidence="1">
    <location>
        <begin position="627"/>
        <end position="643"/>
    </location>
</feature>
<dbReference type="Proteomes" id="UP000510869">
    <property type="component" value="Chromosome"/>
</dbReference>
<gene>
    <name evidence="3" type="ORF">HYG81_13895</name>
</gene>
<name>A0A7D6CNK7_9EURY</name>
<dbReference type="KEGG" id="nay:HYG81_13895"/>